<dbReference type="OrthoDB" id="6152990at2759"/>
<keyword evidence="2" id="KW-1185">Reference proteome</keyword>
<dbReference type="RefSeq" id="XP_022301397.1">
    <property type="nucleotide sequence ID" value="XM_022445689.1"/>
</dbReference>
<reference evidence="3" key="1">
    <citation type="submission" date="2025-08" db="UniProtKB">
        <authorList>
            <consortium name="RefSeq"/>
        </authorList>
    </citation>
    <scope>IDENTIFICATION</scope>
    <source>
        <tissue evidence="3">Whole sample</tissue>
    </source>
</reference>
<name>A0A8B8BDB9_CRAVI</name>
<accession>A0A8B8BDB9</accession>
<dbReference type="AlphaFoldDB" id="A0A8B8BDB9"/>
<feature type="compositionally biased region" description="Acidic residues" evidence="1">
    <location>
        <begin position="123"/>
        <end position="136"/>
    </location>
</feature>
<evidence type="ECO:0000313" key="2">
    <source>
        <dbReference type="Proteomes" id="UP000694844"/>
    </source>
</evidence>
<dbReference type="Proteomes" id="UP000694844">
    <property type="component" value="Chromosome 8"/>
</dbReference>
<organism evidence="2 3">
    <name type="scientific">Crassostrea virginica</name>
    <name type="common">Eastern oyster</name>
    <dbReference type="NCBI Taxonomy" id="6565"/>
    <lineage>
        <taxon>Eukaryota</taxon>
        <taxon>Metazoa</taxon>
        <taxon>Spiralia</taxon>
        <taxon>Lophotrochozoa</taxon>
        <taxon>Mollusca</taxon>
        <taxon>Bivalvia</taxon>
        <taxon>Autobranchia</taxon>
        <taxon>Pteriomorphia</taxon>
        <taxon>Ostreida</taxon>
        <taxon>Ostreoidea</taxon>
        <taxon>Ostreidae</taxon>
        <taxon>Crassostrea</taxon>
    </lineage>
</organism>
<evidence type="ECO:0000256" key="1">
    <source>
        <dbReference type="SAM" id="MobiDB-lite"/>
    </source>
</evidence>
<protein>
    <submittedName>
        <fullName evidence="3">Uncharacterized protein LOC111109526 isoform X4</fullName>
    </submittedName>
</protein>
<feature type="region of interest" description="Disordered" evidence="1">
    <location>
        <begin position="119"/>
        <end position="144"/>
    </location>
</feature>
<evidence type="ECO:0000313" key="3">
    <source>
        <dbReference type="RefSeq" id="XP_022301397.1"/>
    </source>
</evidence>
<dbReference type="GeneID" id="111109526"/>
<gene>
    <name evidence="3" type="primary">LOC111109526</name>
</gene>
<proteinExistence type="predicted"/>
<sequence>MCAIPFQTIFDKGVSLLKMEDAGEDGWTDEIDDHTKSALIRLNEYLENKDRHVKSLLTVLNMDDASETDISVAFGEHLLGLLAPGKTYRVDGRSKGKRRCQCGCDAFPAFNNTGIDTVKSEEDSVSTEEMTEIEEGEEKKTSPGGKSIVEVKQVLPEKEYEQALAQTIVFSLLQKKEHPEFKHHMIPNIVISPKEVEVLLYDAENDILLCGNRFRLFVEKNSERLTLFDYSIVFLWMVLNYKIFCSFSKTETLKHYKSNFPIFAAGKWEIYKNDLKSNVAHFNAVENSPNVQFFLQTSVKLLK</sequence>